<evidence type="ECO:0000256" key="1">
    <source>
        <dbReference type="ARBA" id="ARBA00004141"/>
    </source>
</evidence>
<dbReference type="NCBIfam" id="TIGR00560">
    <property type="entry name" value="pgsA"/>
    <property type="match status" value="1"/>
</dbReference>
<feature type="transmembrane region" description="Helical" evidence="13">
    <location>
        <begin position="48"/>
        <end position="72"/>
    </location>
</feature>
<protein>
    <recommendedName>
        <fullName evidence="11">CDP-diacylglycerol--glycerol-3-phosphate 3-phosphatidyltransferase</fullName>
        <ecNumber evidence="11">2.7.8.5</ecNumber>
    </recommendedName>
</protein>
<keyword evidence="6 13" id="KW-1133">Transmembrane helix</keyword>
<keyword evidence="4 12" id="KW-0808">Transferase</keyword>
<dbReference type="InterPro" id="IPR050324">
    <property type="entry name" value="CDP-alcohol_PTase-I"/>
</dbReference>
<evidence type="ECO:0000256" key="13">
    <source>
        <dbReference type="SAM" id="Phobius"/>
    </source>
</evidence>
<evidence type="ECO:0000256" key="10">
    <source>
        <dbReference type="ARBA" id="ARBA00023264"/>
    </source>
</evidence>
<dbReference type="EC" id="2.7.8.5" evidence="11"/>
<evidence type="ECO:0000256" key="11">
    <source>
        <dbReference type="NCBIfam" id="TIGR00560"/>
    </source>
</evidence>
<feature type="transmembrane region" description="Helical" evidence="13">
    <location>
        <begin position="146"/>
        <end position="164"/>
    </location>
</feature>
<evidence type="ECO:0000313" key="15">
    <source>
        <dbReference type="Proteomes" id="UP001163387"/>
    </source>
</evidence>
<evidence type="ECO:0000256" key="2">
    <source>
        <dbReference type="ARBA" id="ARBA00010441"/>
    </source>
</evidence>
<comment type="similarity">
    <text evidence="2 12">Belongs to the CDP-alcohol phosphatidyltransferase class-I family.</text>
</comment>
<dbReference type="PANTHER" id="PTHR14269:SF62">
    <property type="entry name" value="CDP-DIACYLGLYCEROL--GLYCEROL-3-PHOSPHATE 3-PHOSPHATIDYLTRANSFERASE 1, CHLOROPLASTIC"/>
    <property type="match status" value="1"/>
</dbReference>
<evidence type="ECO:0000256" key="4">
    <source>
        <dbReference type="ARBA" id="ARBA00022679"/>
    </source>
</evidence>
<keyword evidence="5 13" id="KW-0812">Transmembrane</keyword>
<feature type="transmembrane region" description="Helical" evidence="13">
    <location>
        <begin position="92"/>
        <end position="117"/>
    </location>
</feature>
<dbReference type="InterPro" id="IPR004570">
    <property type="entry name" value="Phosphatidylglycerol_P_synth"/>
</dbReference>
<keyword evidence="7" id="KW-0443">Lipid metabolism</keyword>
<keyword evidence="8 13" id="KW-0472">Membrane</keyword>
<proteinExistence type="inferred from homology"/>
<name>A0ABN6SXN1_9MOLU</name>
<comment type="subcellular location">
    <subcellularLocation>
        <location evidence="1">Membrane</location>
        <topology evidence="1">Multi-pass membrane protein</topology>
    </subcellularLocation>
</comment>
<evidence type="ECO:0000256" key="8">
    <source>
        <dbReference type="ARBA" id="ARBA00023136"/>
    </source>
</evidence>
<dbReference type="InterPro" id="IPR000462">
    <property type="entry name" value="CDP-OH_P_trans"/>
</dbReference>
<evidence type="ECO:0000256" key="3">
    <source>
        <dbReference type="ARBA" id="ARBA00022516"/>
    </source>
</evidence>
<reference evidence="14 15" key="1">
    <citation type="journal article" date="2022" name="Front. Microbiol.">
        <title>Male-killing mechanisms vary between Spiroplasma species.</title>
        <authorList>
            <person name="Arai H."/>
            <person name="Inoue M."/>
            <person name="Kageyama D."/>
        </authorList>
    </citation>
    <scope>NUCLEOTIDE SEQUENCE [LARGE SCALE GENOMIC DNA]</scope>
    <source>
        <strain evidence="15">sHm</strain>
    </source>
</reference>
<evidence type="ECO:0000256" key="9">
    <source>
        <dbReference type="ARBA" id="ARBA00023209"/>
    </source>
</evidence>
<dbReference type="Proteomes" id="UP001163387">
    <property type="component" value="Chromosome"/>
</dbReference>
<dbReference type="PANTHER" id="PTHR14269">
    <property type="entry name" value="CDP-DIACYLGLYCEROL--GLYCEROL-3-PHOSPHATE 3-PHOSPHATIDYLTRANSFERASE-RELATED"/>
    <property type="match status" value="1"/>
</dbReference>
<dbReference type="Pfam" id="PF01066">
    <property type="entry name" value="CDP-OH_P_transf"/>
    <property type="match status" value="1"/>
</dbReference>
<evidence type="ECO:0000256" key="6">
    <source>
        <dbReference type="ARBA" id="ARBA00022989"/>
    </source>
</evidence>
<organism evidence="14 15">
    <name type="scientific">Spiroplasma ixodetis</name>
    <dbReference type="NCBI Taxonomy" id="2141"/>
    <lineage>
        <taxon>Bacteria</taxon>
        <taxon>Bacillati</taxon>
        <taxon>Mycoplasmatota</taxon>
        <taxon>Mollicutes</taxon>
        <taxon>Entomoplasmatales</taxon>
        <taxon>Spiroplasmataceae</taxon>
        <taxon>Spiroplasma</taxon>
    </lineage>
</organism>
<dbReference type="InterPro" id="IPR048254">
    <property type="entry name" value="CDP_ALCOHOL_P_TRANSF_CS"/>
</dbReference>
<evidence type="ECO:0000313" key="14">
    <source>
        <dbReference type="EMBL" id="BDT03397.1"/>
    </source>
</evidence>
<dbReference type="EMBL" id="AP026933">
    <property type="protein sequence ID" value="BDT03397.1"/>
    <property type="molecule type" value="Genomic_DNA"/>
</dbReference>
<accession>A0ABN6SXN1</accession>
<feature type="transmembrane region" description="Helical" evidence="13">
    <location>
        <begin position="6"/>
        <end position="27"/>
    </location>
</feature>
<keyword evidence="3" id="KW-0444">Lipid biosynthesis</keyword>
<dbReference type="PROSITE" id="PS00379">
    <property type="entry name" value="CDP_ALCOHOL_P_TRANSF"/>
    <property type="match status" value="1"/>
</dbReference>
<keyword evidence="15" id="KW-1185">Reference proteome</keyword>
<sequence>MNVPNIISLIRLILVPIIVSLMIIGPIDNDNFYHLWITSININNYSLPISWLIAAILFIIAAISDFIDGWWARKFNQVTTFGKFFDSIADKLLTNGVLIVMACGTIIPVWMVVILVLRDFIIDVVRQILATKGTVMAADKYGRIKAAVQMLGITILFFINWRFLNGSVNGHSNNDQYGLINQLVMIPMYVATVLSIFSAYNYISSNSKKMFNI</sequence>
<evidence type="ECO:0000256" key="7">
    <source>
        <dbReference type="ARBA" id="ARBA00023098"/>
    </source>
</evidence>
<keyword evidence="10" id="KW-1208">Phospholipid metabolism</keyword>
<dbReference type="Gene3D" id="1.20.120.1760">
    <property type="match status" value="1"/>
</dbReference>
<feature type="transmembrane region" description="Helical" evidence="13">
    <location>
        <begin position="184"/>
        <end position="203"/>
    </location>
</feature>
<evidence type="ECO:0000256" key="5">
    <source>
        <dbReference type="ARBA" id="ARBA00022692"/>
    </source>
</evidence>
<evidence type="ECO:0000256" key="12">
    <source>
        <dbReference type="RuleBase" id="RU003750"/>
    </source>
</evidence>
<dbReference type="InterPro" id="IPR043130">
    <property type="entry name" value="CDP-OH_PTrfase_TM_dom"/>
</dbReference>
<dbReference type="RefSeq" id="WP_281749402.1">
    <property type="nucleotide sequence ID" value="NZ_AP026933.1"/>
</dbReference>
<keyword evidence="9" id="KW-0594">Phospholipid biosynthesis</keyword>
<dbReference type="PIRSF" id="PIRSF000847">
    <property type="entry name" value="Phos_ph_gly_syn"/>
    <property type="match status" value="1"/>
</dbReference>
<gene>
    <name evidence="14" type="primary">pgsA</name>
    <name evidence="14" type="ORF">SHM_10430</name>
</gene>